<feature type="signal peptide" evidence="13">
    <location>
        <begin position="1"/>
        <end position="24"/>
    </location>
</feature>
<sequence>MTIYKKTPVALALAASLTSSIALATNADADMETIIVQGDFRQAELKRSASAVSIVGAEQMVERGAQNLEEIIALTPNVNFSSGSQRARYFQIRGIGERSQFSEAINPSVGVIIDGVEFNGIGSISSLFDVEQTEVFRGPQGTRFGANALAGMINIVTKAPTDEFEGNFKLSAGNYGSYSAGIALSGPASDALNYRFAVEQYNSDGFIENDYLNADDTNNRDELTVRGKLTIDATEDLAINLNIMHFDFDNGYDAFSLDNTRHTLSDTPGVDKQETSAVSAQFNYQGLDGIYFQTLVSLADTDLGYGYDEDWSNPTLCLENDCPYGDYASTDYYARDKAANTLEFRFSSNEGNAIFNGTTSWVAGVYVKQEDEDLTREYTYLASDFTSRFDADSFAVFAQFDSQLSSKTTLTTGLRYETRDASYSNSDGFNEDLSDNALGGKLVLSHQLDDDNMVFAGVHRGYKAGGANTDGTLPDELRTFDPEYLWNYEVGYKASLLNGDAYFAATAFYMDRKDVQVKSSQTVMRDDGSSEFIDYLGNAAEGTNYGVELESNWSATENLNVFAMVALLETEFTGFTNANGDDLSGREQAHAPNYQFHLGFEYFLTEQLSFSASVEGKDEFYFSDSHEQKSDSVVLVNASVTYQAEQWLVKAWSRNLTDEDYQTRGFYFGNDPRDGYTAKPYYQYGEPMVFGVTFDYQF</sequence>
<keyword evidence="3 11" id="KW-1134">Transmembrane beta strand</keyword>
<evidence type="ECO:0000256" key="3">
    <source>
        <dbReference type="ARBA" id="ARBA00022452"/>
    </source>
</evidence>
<evidence type="ECO:0000256" key="4">
    <source>
        <dbReference type="ARBA" id="ARBA00022496"/>
    </source>
</evidence>
<dbReference type="PANTHER" id="PTHR32552:SF81">
    <property type="entry name" value="TONB-DEPENDENT OUTER MEMBRANE RECEPTOR"/>
    <property type="match status" value="1"/>
</dbReference>
<gene>
    <name evidence="16" type="ORF">theurythT_12790</name>
</gene>
<dbReference type="PROSITE" id="PS52016">
    <property type="entry name" value="TONB_DEPENDENT_REC_3"/>
    <property type="match status" value="1"/>
</dbReference>
<dbReference type="InterPro" id="IPR000531">
    <property type="entry name" value="Beta-barrel_TonB"/>
</dbReference>
<feature type="domain" description="TonB-dependent receptor-like beta-barrel" evidence="14">
    <location>
        <begin position="247"/>
        <end position="656"/>
    </location>
</feature>
<dbReference type="Gene3D" id="2.40.170.20">
    <property type="entry name" value="TonB-dependent receptor, beta-barrel domain"/>
    <property type="match status" value="1"/>
</dbReference>
<evidence type="ECO:0000256" key="12">
    <source>
        <dbReference type="RuleBase" id="RU003357"/>
    </source>
</evidence>
<keyword evidence="17" id="KW-1185">Reference proteome</keyword>
<dbReference type="Proteomes" id="UP001157133">
    <property type="component" value="Unassembled WGS sequence"/>
</dbReference>
<evidence type="ECO:0000256" key="1">
    <source>
        <dbReference type="ARBA" id="ARBA00004571"/>
    </source>
</evidence>
<evidence type="ECO:0000256" key="13">
    <source>
        <dbReference type="SAM" id="SignalP"/>
    </source>
</evidence>
<comment type="caution">
    <text evidence="16">The sequence shown here is derived from an EMBL/GenBank/DDBJ whole genome shotgun (WGS) entry which is preliminary data.</text>
</comment>
<evidence type="ECO:0000259" key="14">
    <source>
        <dbReference type="Pfam" id="PF00593"/>
    </source>
</evidence>
<accession>A0ABQ6H4S4</accession>
<feature type="chain" id="PRO_5046972018" evidence="13">
    <location>
        <begin position="25"/>
        <end position="698"/>
    </location>
</feature>
<dbReference type="InterPro" id="IPR039426">
    <property type="entry name" value="TonB-dep_rcpt-like"/>
</dbReference>
<dbReference type="InterPro" id="IPR036942">
    <property type="entry name" value="Beta-barrel_TonB_sf"/>
</dbReference>
<evidence type="ECO:0000259" key="15">
    <source>
        <dbReference type="Pfam" id="PF07715"/>
    </source>
</evidence>
<evidence type="ECO:0000313" key="16">
    <source>
        <dbReference type="EMBL" id="GLX81827.1"/>
    </source>
</evidence>
<evidence type="ECO:0000256" key="2">
    <source>
        <dbReference type="ARBA" id="ARBA00022448"/>
    </source>
</evidence>
<name>A0ABQ6H4S4_9GAMM</name>
<evidence type="ECO:0000256" key="8">
    <source>
        <dbReference type="ARBA" id="ARBA00023077"/>
    </source>
</evidence>
<evidence type="ECO:0000256" key="6">
    <source>
        <dbReference type="ARBA" id="ARBA00023004"/>
    </source>
</evidence>
<keyword evidence="13" id="KW-0732">Signal</keyword>
<comment type="similarity">
    <text evidence="11 12">Belongs to the TonB-dependent receptor family.</text>
</comment>
<evidence type="ECO:0000256" key="9">
    <source>
        <dbReference type="ARBA" id="ARBA00023136"/>
    </source>
</evidence>
<comment type="subcellular location">
    <subcellularLocation>
        <location evidence="1 11">Cell outer membrane</location>
        <topology evidence="1 11">Multi-pass membrane protein</topology>
    </subcellularLocation>
</comment>
<dbReference type="CDD" id="cd01347">
    <property type="entry name" value="ligand_gated_channel"/>
    <property type="match status" value="1"/>
</dbReference>
<protein>
    <submittedName>
        <fullName evidence="16">TonB-dependent receptor</fullName>
    </submittedName>
</protein>
<proteinExistence type="inferred from homology"/>
<reference evidence="16 17" key="1">
    <citation type="submission" date="2023-03" db="EMBL/GenBank/DDBJ databases">
        <title>Draft genome sequence of Thalassotalea eurytherma JCM 18482T.</title>
        <authorList>
            <person name="Sawabe T."/>
        </authorList>
    </citation>
    <scope>NUCLEOTIDE SEQUENCE [LARGE SCALE GENOMIC DNA]</scope>
    <source>
        <strain evidence="16 17">JCM 18482</strain>
    </source>
</reference>
<evidence type="ECO:0000313" key="17">
    <source>
        <dbReference type="Proteomes" id="UP001157133"/>
    </source>
</evidence>
<dbReference type="RefSeq" id="WP_284207173.1">
    <property type="nucleotide sequence ID" value="NZ_BSSU01000006.1"/>
</dbReference>
<evidence type="ECO:0000256" key="11">
    <source>
        <dbReference type="PROSITE-ProRule" id="PRU01360"/>
    </source>
</evidence>
<dbReference type="EMBL" id="BSSU01000006">
    <property type="protein sequence ID" value="GLX81827.1"/>
    <property type="molecule type" value="Genomic_DNA"/>
</dbReference>
<dbReference type="Pfam" id="PF00593">
    <property type="entry name" value="TonB_dep_Rec_b-barrel"/>
    <property type="match status" value="1"/>
</dbReference>
<dbReference type="PANTHER" id="PTHR32552">
    <property type="entry name" value="FERRICHROME IRON RECEPTOR-RELATED"/>
    <property type="match status" value="1"/>
</dbReference>
<organism evidence="16 17">
    <name type="scientific">Thalassotalea eurytherma</name>
    <dbReference type="NCBI Taxonomy" id="1144278"/>
    <lineage>
        <taxon>Bacteria</taxon>
        <taxon>Pseudomonadati</taxon>
        <taxon>Pseudomonadota</taxon>
        <taxon>Gammaproteobacteria</taxon>
        <taxon>Alteromonadales</taxon>
        <taxon>Colwelliaceae</taxon>
        <taxon>Thalassotalea</taxon>
    </lineage>
</organism>
<evidence type="ECO:0000256" key="5">
    <source>
        <dbReference type="ARBA" id="ARBA00022692"/>
    </source>
</evidence>
<dbReference type="SUPFAM" id="SSF56935">
    <property type="entry name" value="Porins"/>
    <property type="match status" value="1"/>
</dbReference>
<evidence type="ECO:0000256" key="10">
    <source>
        <dbReference type="ARBA" id="ARBA00023237"/>
    </source>
</evidence>
<keyword evidence="9 11" id="KW-0472">Membrane</keyword>
<keyword evidence="2 11" id="KW-0813">Transport</keyword>
<dbReference type="Pfam" id="PF07715">
    <property type="entry name" value="Plug"/>
    <property type="match status" value="1"/>
</dbReference>
<keyword evidence="6" id="KW-0408">Iron</keyword>
<keyword evidence="4" id="KW-0410">Iron transport</keyword>
<evidence type="ECO:0000256" key="7">
    <source>
        <dbReference type="ARBA" id="ARBA00023065"/>
    </source>
</evidence>
<keyword evidence="5 11" id="KW-0812">Transmembrane</keyword>
<keyword evidence="7" id="KW-0406">Ion transport</keyword>
<keyword evidence="8 12" id="KW-0798">TonB box</keyword>
<keyword evidence="10 11" id="KW-0998">Cell outer membrane</keyword>
<dbReference type="InterPro" id="IPR012910">
    <property type="entry name" value="Plug_dom"/>
</dbReference>
<feature type="domain" description="TonB-dependent receptor plug" evidence="15">
    <location>
        <begin position="46"/>
        <end position="151"/>
    </location>
</feature>
<keyword evidence="16" id="KW-0675">Receptor</keyword>